<evidence type="ECO:0000259" key="7">
    <source>
        <dbReference type="PROSITE" id="PS51898"/>
    </source>
</evidence>
<keyword evidence="3" id="KW-0229">DNA integration</keyword>
<evidence type="ECO:0000256" key="6">
    <source>
        <dbReference type="PROSITE-ProRule" id="PRU01248"/>
    </source>
</evidence>
<dbReference type="Pfam" id="PF02899">
    <property type="entry name" value="Phage_int_SAM_1"/>
    <property type="match status" value="1"/>
</dbReference>
<dbReference type="PANTHER" id="PTHR30349">
    <property type="entry name" value="PHAGE INTEGRASE-RELATED"/>
    <property type="match status" value="1"/>
</dbReference>
<feature type="domain" description="Tyr recombinase" evidence="7">
    <location>
        <begin position="101"/>
        <end position="275"/>
    </location>
</feature>
<protein>
    <submittedName>
        <fullName evidence="9">Tyrosine recombinase XerD</fullName>
    </submittedName>
</protein>
<dbReference type="InterPro" id="IPR011010">
    <property type="entry name" value="DNA_brk_join_enz"/>
</dbReference>
<evidence type="ECO:0000256" key="4">
    <source>
        <dbReference type="ARBA" id="ARBA00023125"/>
    </source>
</evidence>
<dbReference type="InterPro" id="IPR013762">
    <property type="entry name" value="Integrase-like_cat_sf"/>
</dbReference>
<dbReference type="RefSeq" id="WP_047832753.1">
    <property type="nucleotide sequence ID" value="NZ_CAUSDN010000069.1"/>
</dbReference>
<dbReference type="InterPro" id="IPR050090">
    <property type="entry name" value="Tyrosine_recombinase_XerCD"/>
</dbReference>
<dbReference type="Gene3D" id="1.10.150.130">
    <property type="match status" value="1"/>
</dbReference>
<sequence>MKPEKVSEDAIVLFIRQLQKEEKSELTIQKYMRDIRRFQVFLAGNEIRKDLVIAYKKYLKDNFAVTSVNSMIAAVNKFLQFFGLNDFCVKQLKVQKKPYRSSEKELNKEEYIRLLNTAKSINNERMFVILQTIASTGIRISELKYFKIEDIKQGEITVSSKNKTRIILIPKKLKKVLILFSKKYGIKSGEVFITKGGKSLNRSNIWADMKKLCQKAGVSKEKVFPHNLRKLFARCFYELKKDIAKLADVLGHSSINTTRIYIMTSGYEHQRDIDKLGLIL</sequence>
<evidence type="ECO:0000313" key="9">
    <source>
        <dbReference type="EMBL" id="TLC99334.1"/>
    </source>
</evidence>
<dbReference type="Proteomes" id="UP000306509">
    <property type="component" value="Unassembled WGS sequence"/>
</dbReference>
<evidence type="ECO:0000313" key="10">
    <source>
        <dbReference type="Proteomes" id="UP000306509"/>
    </source>
</evidence>
<dbReference type="AlphaFoldDB" id="A0A4U8Q3J0"/>
<name>A0A4U8Q3J0_9FIRM</name>
<dbReference type="GO" id="GO:0003677">
    <property type="term" value="F:DNA binding"/>
    <property type="evidence" value="ECO:0007669"/>
    <property type="project" value="UniProtKB-UniRule"/>
</dbReference>
<organism evidence="9 10">
    <name type="scientific">Robinsoniella peoriensis</name>
    <dbReference type="NCBI Taxonomy" id="180332"/>
    <lineage>
        <taxon>Bacteria</taxon>
        <taxon>Bacillati</taxon>
        <taxon>Bacillota</taxon>
        <taxon>Clostridia</taxon>
        <taxon>Lachnospirales</taxon>
        <taxon>Lachnospiraceae</taxon>
        <taxon>Robinsoniella</taxon>
    </lineage>
</organism>
<comment type="similarity">
    <text evidence="2">Belongs to the 'phage' integrase family.</text>
</comment>
<dbReference type="InterPro" id="IPR004107">
    <property type="entry name" value="Integrase_SAM-like_N"/>
</dbReference>
<dbReference type="PANTHER" id="PTHR30349:SF89">
    <property type="entry name" value="INTEGRASE_RECOMBINASE"/>
    <property type="match status" value="1"/>
</dbReference>
<dbReference type="Gene3D" id="1.10.443.10">
    <property type="entry name" value="Intergrase catalytic core"/>
    <property type="match status" value="1"/>
</dbReference>
<keyword evidence="10" id="KW-1185">Reference proteome</keyword>
<dbReference type="PROSITE" id="PS51900">
    <property type="entry name" value="CB"/>
    <property type="match status" value="1"/>
</dbReference>
<dbReference type="InterPro" id="IPR010998">
    <property type="entry name" value="Integrase_recombinase_N"/>
</dbReference>
<dbReference type="SUPFAM" id="SSF56349">
    <property type="entry name" value="DNA breaking-rejoining enzymes"/>
    <property type="match status" value="1"/>
</dbReference>
<dbReference type="PROSITE" id="PS51898">
    <property type="entry name" value="TYR_RECOMBINASE"/>
    <property type="match status" value="1"/>
</dbReference>
<evidence type="ECO:0000256" key="5">
    <source>
        <dbReference type="ARBA" id="ARBA00023172"/>
    </source>
</evidence>
<dbReference type="STRING" id="180332.GCA_000797495_01041"/>
<proteinExistence type="inferred from homology"/>
<dbReference type="GO" id="GO:0006310">
    <property type="term" value="P:DNA recombination"/>
    <property type="evidence" value="ECO:0007669"/>
    <property type="project" value="UniProtKB-KW"/>
</dbReference>
<keyword evidence="5" id="KW-0233">DNA recombination</keyword>
<dbReference type="GO" id="GO:0015074">
    <property type="term" value="P:DNA integration"/>
    <property type="evidence" value="ECO:0007669"/>
    <property type="project" value="UniProtKB-KW"/>
</dbReference>
<accession>A0A4U8Q3J0</accession>
<keyword evidence="4 6" id="KW-0238">DNA-binding</keyword>
<dbReference type="Pfam" id="PF00589">
    <property type="entry name" value="Phage_integrase"/>
    <property type="match status" value="1"/>
</dbReference>
<dbReference type="EMBL" id="QGQD01000070">
    <property type="protein sequence ID" value="TLC99334.1"/>
    <property type="molecule type" value="Genomic_DNA"/>
</dbReference>
<feature type="domain" description="Core-binding (CB)" evidence="8">
    <location>
        <begin position="5"/>
        <end position="83"/>
    </location>
</feature>
<dbReference type="InterPro" id="IPR044068">
    <property type="entry name" value="CB"/>
</dbReference>
<comment type="caution">
    <text evidence="9">The sequence shown here is derived from an EMBL/GenBank/DDBJ whole genome shotgun (WGS) entry which is preliminary data.</text>
</comment>
<dbReference type="InterPro" id="IPR002104">
    <property type="entry name" value="Integrase_catalytic"/>
</dbReference>
<evidence type="ECO:0000256" key="2">
    <source>
        <dbReference type="ARBA" id="ARBA00008857"/>
    </source>
</evidence>
<evidence type="ECO:0000256" key="1">
    <source>
        <dbReference type="ARBA" id="ARBA00003283"/>
    </source>
</evidence>
<evidence type="ECO:0000259" key="8">
    <source>
        <dbReference type="PROSITE" id="PS51900"/>
    </source>
</evidence>
<gene>
    <name evidence="9" type="primary">xerD_2</name>
    <name evidence="9" type="ORF">DSM106044_03785</name>
</gene>
<comment type="function">
    <text evidence="1">Site-specific tyrosine recombinase, which acts by catalyzing the cutting and rejoining of the recombining DNA molecules.</text>
</comment>
<evidence type="ECO:0000256" key="3">
    <source>
        <dbReference type="ARBA" id="ARBA00022908"/>
    </source>
</evidence>
<reference evidence="9 10" key="1">
    <citation type="journal article" date="2019" name="Anaerobe">
        <title>Detection of Robinsoniella peoriensis in multiple bone samples of a trauma patient.</title>
        <authorList>
            <person name="Schrottner P."/>
            <person name="Hartwich K."/>
            <person name="Bunk B."/>
            <person name="Schober I."/>
            <person name="Helbig S."/>
            <person name="Rudolph W.W."/>
            <person name="Gunzer F."/>
        </authorList>
    </citation>
    <scope>NUCLEOTIDE SEQUENCE [LARGE SCALE GENOMIC DNA]</scope>
    <source>
        <strain evidence="9 10">DSM 106044</strain>
    </source>
</reference>